<dbReference type="SUPFAM" id="SSF55729">
    <property type="entry name" value="Acyl-CoA N-acyltransferases (Nat)"/>
    <property type="match status" value="1"/>
</dbReference>
<dbReference type="EMBL" id="WVTD01000001">
    <property type="protein sequence ID" value="MYL96357.1"/>
    <property type="molecule type" value="Genomic_DNA"/>
</dbReference>
<protein>
    <submittedName>
        <fullName evidence="2">GNAT family N-acetyltransferase</fullName>
    </submittedName>
</protein>
<gene>
    <name evidence="2" type="ORF">GR702_01030</name>
</gene>
<dbReference type="PANTHER" id="PTHR43792">
    <property type="entry name" value="GNAT FAMILY, PUTATIVE (AFU_ORTHOLOGUE AFUA_3G00765)-RELATED-RELATED"/>
    <property type="match status" value="1"/>
</dbReference>
<reference evidence="2 3" key="1">
    <citation type="submission" date="2019-12" db="EMBL/GenBank/DDBJ databases">
        <authorList>
            <person name="Feng G."/>
            <person name="Zhu H."/>
        </authorList>
    </citation>
    <scope>NUCLEOTIDE SEQUENCE [LARGE SCALE GENOMIC DNA]</scope>
    <source>
        <strain evidence="2 3">FGD1</strain>
    </source>
</reference>
<dbReference type="InterPro" id="IPR000182">
    <property type="entry name" value="GNAT_dom"/>
</dbReference>
<dbReference type="InterPro" id="IPR051531">
    <property type="entry name" value="N-acetyltransferase"/>
</dbReference>
<comment type="caution">
    <text evidence="2">The sequence shown here is derived from an EMBL/GenBank/DDBJ whole genome shotgun (WGS) entry which is preliminary data.</text>
</comment>
<dbReference type="Gene3D" id="3.40.630.30">
    <property type="match status" value="1"/>
</dbReference>
<dbReference type="RefSeq" id="WP_160984090.1">
    <property type="nucleotide sequence ID" value="NZ_WVTD01000001.1"/>
</dbReference>
<evidence type="ECO:0000313" key="3">
    <source>
        <dbReference type="Proteomes" id="UP000465810"/>
    </source>
</evidence>
<name>A0A7X4GD01_9SPHN</name>
<dbReference type="Proteomes" id="UP000465810">
    <property type="component" value="Unassembled WGS sequence"/>
</dbReference>
<keyword evidence="3" id="KW-1185">Reference proteome</keyword>
<sequence>MFVRTERLFLRPAWPEDLDDLVEVLSEEDIQRNVGVTPLPRTAQELRAYLDRPRNPRLPHFFMYLRGADGPQLVGGVGLGRYEGDVEVGYWIGARHRGRGLAGEALRAVVAQARVLGYPRLIASDFADTPGTHQVLESAGFRDTGQVRSRYSAARAMEHAARIYVAELQRRAAPRQTTITPATVAPAAIQPAAA</sequence>
<evidence type="ECO:0000259" key="1">
    <source>
        <dbReference type="PROSITE" id="PS51186"/>
    </source>
</evidence>
<dbReference type="CDD" id="cd04301">
    <property type="entry name" value="NAT_SF"/>
    <property type="match status" value="1"/>
</dbReference>
<dbReference type="PROSITE" id="PS51186">
    <property type="entry name" value="GNAT"/>
    <property type="match status" value="1"/>
</dbReference>
<organism evidence="2 3">
    <name type="scientific">Novosphingobium silvae</name>
    <dbReference type="NCBI Taxonomy" id="2692619"/>
    <lineage>
        <taxon>Bacteria</taxon>
        <taxon>Pseudomonadati</taxon>
        <taxon>Pseudomonadota</taxon>
        <taxon>Alphaproteobacteria</taxon>
        <taxon>Sphingomonadales</taxon>
        <taxon>Sphingomonadaceae</taxon>
        <taxon>Novosphingobium</taxon>
    </lineage>
</organism>
<evidence type="ECO:0000313" key="2">
    <source>
        <dbReference type="EMBL" id="MYL96357.1"/>
    </source>
</evidence>
<dbReference type="PANTHER" id="PTHR43792:SF1">
    <property type="entry name" value="N-ACETYLTRANSFERASE DOMAIN-CONTAINING PROTEIN"/>
    <property type="match status" value="1"/>
</dbReference>
<dbReference type="Pfam" id="PF13302">
    <property type="entry name" value="Acetyltransf_3"/>
    <property type="match status" value="1"/>
</dbReference>
<dbReference type="InterPro" id="IPR016181">
    <property type="entry name" value="Acyl_CoA_acyltransferase"/>
</dbReference>
<dbReference type="GO" id="GO:0016747">
    <property type="term" value="F:acyltransferase activity, transferring groups other than amino-acyl groups"/>
    <property type="evidence" value="ECO:0007669"/>
    <property type="project" value="InterPro"/>
</dbReference>
<proteinExistence type="predicted"/>
<keyword evidence="2" id="KW-0808">Transferase</keyword>
<dbReference type="AlphaFoldDB" id="A0A7X4GD01"/>
<accession>A0A7X4GD01</accession>
<feature type="domain" description="N-acetyltransferase" evidence="1">
    <location>
        <begin position="8"/>
        <end position="162"/>
    </location>
</feature>